<accession>A0A7X0XZY8</accession>
<protein>
    <submittedName>
        <fullName evidence="1">HEAT repeat domain-containing protein</fullName>
    </submittedName>
</protein>
<dbReference type="Proteomes" id="UP000539064">
    <property type="component" value="Unassembled WGS sequence"/>
</dbReference>
<name>A0A7X0XZY8_9LIST</name>
<evidence type="ECO:0000313" key="1">
    <source>
        <dbReference type="EMBL" id="MBC1794853.1"/>
    </source>
</evidence>
<dbReference type="InterPro" id="IPR016024">
    <property type="entry name" value="ARM-type_fold"/>
</dbReference>
<evidence type="ECO:0000313" key="2">
    <source>
        <dbReference type="Proteomes" id="UP000539064"/>
    </source>
</evidence>
<dbReference type="InterPro" id="IPR011989">
    <property type="entry name" value="ARM-like"/>
</dbReference>
<gene>
    <name evidence="1" type="ORF">HCA52_15570</name>
</gene>
<sequence>MTPENIKNIKKMNAKELQKKLKNTTDEGMQIFLLTELGKFSKGPTVQETLLRYTESPSVALRSTAFDALIKNGNKEVISAAIKHLNDEYKVVIRCIELLGFHRVVNTIPLLKSLMDSPNKWIRFYAADNLGDMNDDSLISFLSTQLEGEIEDIVRSGCYSGIIKLVEYEEDIPFWIGKMGELLMNTKDPDAAYVTINSLTDFADAPFSKQIVTILQSRLDIEEDKKLSRLLEWSLACIEQWEKL</sequence>
<dbReference type="RefSeq" id="WP_185524890.1">
    <property type="nucleotide sequence ID" value="NZ_JAARVG010000018.1"/>
</dbReference>
<dbReference type="EMBL" id="JAARVG010000018">
    <property type="protein sequence ID" value="MBC1794853.1"/>
    <property type="molecule type" value="Genomic_DNA"/>
</dbReference>
<dbReference type="SUPFAM" id="SSF48371">
    <property type="entry name" value="ARM repeat"/>
    <property type="match status" value="1"/>
</dbReference>
<reference evidence="1 2" key="1">
    <citation type="submission" date="2020-03" db="EMBL/GenBank/DDBJ databases">
        <title>Soil Listeria distribution.</title>
        <authorList>
            <person name="Liao J."/>
            <person name="Wiedmann M."/>
        </authorList>
    </citation>
    <scope>NUCLEOTIDE SEQUENCE [LARGE SCALE GENOMIC DNA]</scope>
    <source>
        <strain evidence="1 2">FSL L7-0978</strain>
    </source>
</reference>
<organism evidence="1 2">
    <name type="scientific">Listeria booriae</name>
    <dbReference type="NCBI Taxonomy" id="1552123"/>
    <lineage>
        <taxon>Bacteria</taxon>
        <taxon>Bacillati</taxon>
        <taxon>Bacillota</taxon>
        <taxon>Bacilli</taxon>
        <taxon>Bacillales</taxon>
        <taxon>Listeriaceae</taxon>
        <taxon>Listeria</taxon>
    </lineage>
</organism>
<dbReference type="AlphaFoldDB" id="A0A7X0XZY8"/>
<comment type="caution">
    <text evidence="1">The sequence shown here is derived from an EMBL/GenBank/DDBJ whole genome shotgun (WGS) entry which is preliminary data.</text>
</comment>
<proteinExistence type="predicted"/>
<dbReference type="Gene3D" id="1.25.10.10">
    <property type="entry name" value="Leucine-rich Repeat Variant"/>
    <property type="match status" value="1"/>
</dbReference>